<dbReference type="AlphaFoldDB" id="A0A0A3IID9"/>
<dbReference type="Proteomes" id="UP000030437">
    <property type="component" value="Unassembled WGS sequence"/>
</dbReference>
<accession>A0A0A3IID9</accession>
<dbReference type="EMBL" id="JPVP01000056">
    <property type="protein sequence ID" value="KGR84536.1"/>
    <property type="molecule type" value="Genomic_DNA"/>
</dbReference>
<sequence length="79" mass="9098">MNPGQEKFFHYILERVKPEKVEEAKALLAENFKKQQEGTFTQEDALQFVPQMQDILKPEKVAEVLAIAQKFGQQFSAKS</sequence>
<gene>
    <name evidence="1" type="ORF">CD32_13245</name>
</gene>
<keyword evidence="2" id="KW-1185">Reference proteome</keyword>
<reference evidence="1 2" key="1">
    <citation type="submission" date="2014-02" db="EMBL/GenBank/DDBJ databases">
        <title>Draft genome sequence of Lysinibacillus odysseyi NBRC 100172.</title>
        <authorList>
            <person name="Zhang F."/>
            <person name="Wang G."/>
            <person name="Zhang L."/>
        </authorList>
    </citation>
    <scope>NUCLEOTIDE SEQUENCE [LARGE SCALE GENOMIC DNA]</scope>
    <source>
        <strain evidence="1 2">NBRC 100172</strain>
    </source>
</reference>
<dbReference type="eggNOG" id="ENOG50337P8">
    <property type="taxonomic scope" value="Bacteria"/>
</dbReference>
<protein>
    <submittedName>
        <fullName evidence="1">Uncharacterized protein</fullName>
    </submittedName>
</protein>
<name>A0A0A3IID9_9BACI</name>
<proteinExistence type="predicted"/>
<dbReference type="OrthoDB" id="1652026at2"/>
<evidence type="ECO:0000313" key="2">
    <source>
        <dbReference type="Proteomes" id="UP000030437"/>
    </source>
</evidence>
<comment type="caution">
    <text evidence="1">The sequence shown here is derived from an EMBL/GenBank/DDBJ whole genome shotgun (WGS) entry which is preliminary data.</text>
</comment>
<evidence type="ECO:0000313" key="1">
    <source>
        <dbReference type="EMBL" id="KGR84536.1"/>
    </source>
</evidence>
<dbReference type="STRING" id="1220589.CD32_13245"/>
<organism evidence="1 2">
    <name type="scientific">Lysinibacillus odysseyi 34hs-1 = NBRC 100172</name>
    <dbReference type="NCBI Taxonomy" id="1220589"/>
    <lineage>
        <taxon>Bacteria</taxon>
        <taxon>Bacillati</taxon>
        <taxon>Bacillota</taxon>
        <taxon>Bacilli</taxon>
        <taxon>Bacillales</taxon>
        <taxon>Bacillaceae</taxon>
        <taxon>Lysinibacillus</taxon>
    </lineage>
</organism>
<dbReference type="RefSeq" id="WP_036155288.1">
    <property type="nucleotide sequence ID" value="NZ_AVCX01000005.1"/>
</dbReference>